<dbReference type="SMART" id="SM00732">
    <property type="entry name" value="YqgFc"/>
    <property type="match status" value="1"/>
</dbReference>
<reference evidence="6" key="1">
    <citation type="submission" date="2007-06" db="EMBL/GenBank/DDBJ databases">
        <title>Full length cDNA sequences from Sitka Spruce (Picea sitchensis).</title>
        <authorList>
            <person name="Ralph S.G."/>
            <person name="Chun H.E."/>
            <person name="Liao N."/>
            <person name="Ali J."/>
            <person name="Reid K."/>
            <person name="Kolosova N."/>
            <person name="Cooper N."/>
            <person name="Cullis C."/>
            <person name="Jancsik S."/>
            <person name="Moore R."/>
            <person name="Mayo M."/>
            <person name="Wagner S."/>
            <person name="Holt R.A."/>
            <person name="Jones S.J.M."/>
            <person name="Marra M.A."/>
            <person name="Ritland C.E."/>
            <person name="Ritland K."/>
            <person name="Bohlmann J."/>
        </authorList>
    </citation>
    <scope>NUCLEOTIDE SEQUENCE</scope>
    <source>
        <tissue evidence="6">Bark</tissue>
    </source>
</reference>
<dbReference type="EMBL" id="EF678071">
    <property type="protein sequence ID" value="ABR17857.1"/>
    <property type="molecule type" value="mRNA"/>
</dbReference>
<keyword evidence="3" id="KW-0540">Nuclease</keyword>
<name>B8LQC7_PICSI</name>
<dbReference type="GO" id="GO:0000967">
    <property type="term" value="P:rRNA 5'-end processing"/>
    <property type="evidence" value="ECO:0007669"/>
    <property type="project" value="TreeGrafter"/>
</dbReference>
<evidence type="ECO:0000256" key="1">
    <source>
        <dbReference type="ARBA" id="ARBA00022490"/>
    </source>
</evidence>
<dbReference type="Gene3D" id="3.30.420.140">
    <property type="entry name" value="YqgF/RNase H-like domain"/>
    <property type="match status" value="1"/>
</dbReference>
<accession>B8LQC7</accession>
<evidence type="ECO:0000256" key="4">
    <source>
        <dbReference type="ARBA" id="ARBA00022801"/>
    </source>
</evidence>
<evidence type="ECO:0000313" key="6">
    <source>
        <dbReference type="EMBL" id="ABR17857.1"/>
    </source>
</evidence>
<evidence type="ECO:0000256" key="3">
    <source>
        <dbReference type="ARBA" id="ARBA00022722"/>
    </source>
</evidence>
<dbReference type="InterPro" id="IPR006641">
    <property type="entry name" value="YqgF/RNaseH-like_dom"/>
</dbReference>
<dbReference type="SUPFAM" id="SSF53098">
    <property type="entry name" value="Ribonuclease H-like"/>
    <property type="match status" value="1"/>
</dbReference>
<dbReference type="GO" id="GO:0016787">
    <property type="term" value="F:hydrolase activity"/>
    <property type="evidence" value="ECO:0007669"/>
    <property type="project" value="UniProtKB-KW"/>
</dbReference>
<organism evidence="6">
    <name type="scientific">Picea sitchensis</name>
    <name type="common">Sitka spruce</name>
    <name type="synonym">Pinus sitchensis</name>
    <dbReference type="NCBI Taxonomy" id="3332"/>
    <lineage>
        <taxon>Eukaryota</taxon>
        <taxon>Viridiplantae</taxon>
        <taxon>Streptophyta</taxon>
        <taxon>Embryophyta</taxon>
        <taxon>Tracheophyta</taxon>
        <taxon>Spermatophyta</taxon>
        <taxon>Pinopsida</taxon>
        <taxon>Pinidae</taxon>
        <taxon>Conifers I</taxon>
        <taxon>Pinales</taxon>
        <taxon>Pinaceae</taxon>
        <taxon>Picea</taxon>
    </lineage>
</organism>
<keyword evidence="4" id="KW-0378">Hydrolase</keyword>
<evidence type="ECO:0000259" key="5">
    <source>
        <dbReference type="SMART" id="SM00732"/>
    </source>
</evidence>
<dbReference type="GO" id="GO:0004518">
    <property type="term" value="F:nuclease activity"/>
    <property type="evidence" value="ECO:0007669"/>
    <property type="project" value="UniProtKB-KW"/>
</dbReference>
<dbReference type="FunFam" id="3.30.420.140:FF:000008">
    <property type="entry name" value="Putative pre-16S rRNA nuclease"/>
    <property type="match status" value="1"/>
</dbReference>
<dbReference type="Pfam" id="PF03652">
    <property type="entry name" value="RuvX"/>
    <property type="match status" value="1"/>
</dbReference>
<dbReference type="InterPro" id="IPR005227">
    <property type="entry name" value="YqgF"/>
</dbReference>
<proteinExistence type="evidence at transcript level"/>
<dbReference type="PANTHER" id="PTHR33317">
    <property type="entry name" value="POLYNUCLEOTIDYL TRANSFERASE, RIBONUCLEASE H-LIKE SUPERFAMILY PROTEIN"/>
    <property type="match status" value="1"/>
</dbReference>
<sequence>MKYVKQLELFQILFKNGKLGTGRLLGMDVGDRYVGLAVSNHLNEIASPHSVLIRKQSNIDSITDKLQELVRRFSLVGFVIGYPLPLYHFQRSQAMQVKMFVEQLQKTGRFGCLNYTYWDERLTTRAVESMLKPLKIHPLQMKHMMDKFAAVGILQDFLDNLQHQAKSCVQSDSLRPTI</sequence>
<dbReference type="PANTHER" id="PTHR33317:SF1">
    <property type="entry name" value="POLYNUCLEOTIDYL TRANSFERASE, RIBONUCLEASE H-LIKE SUPERFAMILY PROTEIN"/>
    <property type="match status" value="1"/>
</dbReference>
<evidence type="ECO:0000256" key="2">
    <source>
        <dbReference type="ARBA" id="ARBA00022517"/>
    </source>
</evidence>
<keyword evidence="1" id="KW-0963">Cytoplasm</keyword>
<protein>
    <recommendedName>
        <fullName evidence="5">YqgF/RNase H-like domain-containing protein</fullName>
    </recommendedName>
</protein>
<dbReference type="InterPro" id="IPR012337">
    <property type="entry name" value="RNaseH-like_sf"/>
</dbReference>
<dbReference type="CDD" id="cd16964">
    <property type="entry name" value="YqgF"/>
    <property type="match status" value="1"/>
</dbReference>
<dbReference type="InterPro" id="IPR037027">
    <property type="entry name" value="YqgF/RNaseH-like_dom_sf"/>
</dbReference>
<dbReference type="NCBIfam" id="TIGR00250">
    <property type="entry name" value="RNAse_H_YqgF"/>
    <property type="match status" value="1"/>
</dbReference>
<dbReference type="AlphaFoldDB" id="B8LQC7"/>
<keyword evidence="2" id="KW-0690">Ribosome biogenesis</keyword>
<feature type="domain" description="YqgF/RNase H-like" evidence="5">
    <location>
        <begin position="22"/>
        <end position="127"/>
    </location>
</feature>
<dbReference type="HAMAP" id="MF_00651">
    <property type="entry name" value="Nuclease_YqgF"/>
    <property type="match status" value="1"/>
</dbReference>